<evidence type="ECO:0000313" key="3">
    <source>
        <dbReference type="Proteomes" id="UP000265520"/>
    </source>
</evidence>
<organism evidence="2 3">
    <name type="scientific">Trifolium medium</name>
    <dbReference type="NCBI Taxonomy" id="97028"/>
    <lineage>
        <taxon>Eukaryota</taxon>
        <taxon>Viridiplantae</taxon>
        <taxon>Streptophyta</taxon>
        <taxon>Embryophyta</taxon>
        <taxon>Tracheophyta</taxon>
        <taxon>Spermatophyta</taxon>
        <taxon>Magnoliopsida</taxon>
        <taxon>eudicotyledons</taxon>
        <taxon>Gunneridae</taxon>
        <taxon>Pentapetalae</taxon>
        <taxon>rosids</taxon>
        <taxon>fabids</taxon>
        <taxon>Fabales</taxon>
        <taxon>Fabaceae</taxon>
        <taxon>Papilionoideae</taxon>
        <taxon>50 kb inversion clade</taxon>
        <taxon>NPAAA clade</taxon>
        <taxon>Hologalegina</taxon>
        <taxon>IRL clade</taxon>
        <taxon>Trifolieae</taxon>
        <taxon>Trifolium</taxon>
    </lineage>
</organism>
<accession>A0A392NAY2</accession>
<dbReference type="EMBL" id="LXQA010032834">
    <property type="protein sequence ID" value="MCH96631.1"/>
    <property type="molecule type" value="Genomic_DNA"/>
</dbReference>
<keyword evidence="3" id="KW-1185">Reference proteome</keyword>
<dbReference type="AlphaFoldDB" id="A0A392NAY2"/>
<protein>
    <submittedName>
        <fullName evidence="2">Uncharacterized protein</fullName>
    </submittedName>
</protein>
<keyword evidence="1" id="KW-0732">Signal</keyword>
<dbReference type="Proteomes" id="UP000265520">
    <property type="component" value="Unassembled WGS sequence"/>
</dbReference>
<evidence type="ECO:0000313" key="2">
    <source>
        <dbReference type="EMBL" id="MCH96631.1"/>
    </source>
</evidence>
<comment type="caution">
    <text evidence="2">The sequence shown here is derived from an EMBL/GenBank/DDBJ whole genome shotgun (WGS) entry which is preliminary data.</text>
</comment>
<feature type="signal peptide" evidence="1">
    <location>
        <begin position="1"/>
        <end position="22"/>
    </location>
</feature>
<name>A0A392NAY2_9FABA</name>
<feature type="non-terminal residue" evidence="2">
    <location>
        <position position="104"/>
    </location>
</feature>
<evidence type="ECO:0000256" key="1">
    <source>
        <dbReference type="SAM" id="SignalP"/>
    </source>
</evidence>
<reference evidence="2 3" key="1">
    <citation type="journal article" date="2018" name="Front. Plant Sci.">
        <title>Red Clover (Trifolium pratense) and Zigzag Clover (T. medium) - A Picture of Genomic Similarities and Differences.</title>
        <authorList>
            <person name="Dluhosova J."/>
            <person name="Istvanek J."/>
            <person name="Nedelnik J."/>
            <person name="Repkova J."/>
        </authorList>
    </citation>
    <scope>NUCLEOTIDE SEQUENCE [LARGE SCALE GENOMIC DNA]</scope>
    <source>
        <strain evidence="3">cv. 10/8</strain>
        <tissue evidence="2">Leaf</tissue>
    </source>
</reference>
<proteinExistence type="predicted"/>
<sequence>MKQGLTMIWTAVVWVIWKTRNAVIFDNGAAEVAKVVDEVKLWSWKWWLGRVKPSACCLLYEWIAEPLICEYGCRKGSIVMEHIHWWPPGAGLVRLKLYGFSKDV</sequence>
<feature type="chain" id="PRO_5017420026" evidence="1">
    <location>
        <begin position="23"/>
        <end position="104"/>
    </location>
</feature>